<keyword evidence="3 5" id="KW-0653">Protein transport</keyword>
<keyword evidence="4 5" id="KW-0811">Translocation</keyword>
<keyword evidence="7" id="KW-1185">Reference proteome</keyword>
<accession>A0A2K9LLT6</accession>
<dbReference type="SUPFAM" id="SSF54611">
    <property type="entry name" value="SecB-like"/>
    <property type="match status" value="1"/>
</dbReference>
<dbReference type="GO" id="GO:0051082">
    <property type="term" value="F:unfolded protein binding"/>
    <property type="evidence" value="ECO:0007669"/>
    <property type="project" value="InterPro"/>
</dbReference>
<dbReference type="GO" id="GO:0015031">
    <property type="term" value="P:protein transport"/>
    <property type="evidence" value="ECO:0007669"/>
    <property type="project" value="UniProtKB-UniRule"/>
</dbReference>
<gene>
    <name evidence="5" type="primary">secB</name>
    <name evidence="6" type="ORF">Kalk_08440</name>
</gene>
<dbReference type="AlphaFoldDB" id="A0A2K9LLT6"/>
<dbReference type="EMBL" id="CP022684">
    <property type="protein sequence ID" value="AUM12445.1"/>
    <property type="molecule type" value="Genomic_DNA"/>
</dbReference>
<evidence type="ECO:0000256" key="5">
    <source>
        <dbReference type="HAMAP-Rule" id="MF_00821"/>
    </source>
</evidence>
<proteinExistence type="inferred from homology"/>
<reference evidence="7" key="1">
    <citation type="submission" date="2017-08" db="EMBL/GenBank/DDBJ databases">
        <title>Direct submision.</title>
        <authorList>
            <person name="Kim S.-J."/>
            <person name="Rhee S.-K."/>
        </authorList>
    </citation>
    <scope>NUCLEOTIDE SEQUENCE [LARGE SCALE GENOMIC DNA]</scope>
    <source>
        <strain evidence="7">GI5</strain>
    </source>
</reference>
<dbReference type="Gene3D" id="3.10.420.10">
    <property type="entry name" value="SecB-like"/>
    <property type="match status" value="1"/>
</dbReference>
<evidence type="ECO:0000256" key="2">
    <source>
        <dbReference type="ARBA" id="ARBA00022448"/>
    </source>
</evidence>
<dbReference type="InterPro" id="IPR003708">
    <property type="entry name" value="SecB"/>
</dbReference>
<dbReference type="GO" id="GO:0005737">
    <property type="term" value="C:cytoplasm"/>
    <property type="evidence" value="ECO:0007669"/>
    <property type="project" value="UniProtKB-SubCell"/>
</dbReference>
<comment type="subcellular location">
    <subcellularLocation>
        <location evidence="5">Cytoplasm</location>
    </subcellularLocation>
</comment>
<dbReference type="NCBIfam" id="TIGR00809">
    <property type="entry name" value="secB"/>
    <property type="match status" value="1"/>
</dbReference>
<organism evidence="6 7">
    <name type="scientific">Ketobacter alkanivorans</name>
    <dbReference type="NCBI Taxonomy" id="1917421"/>
    <lineage>
        <taxon>Bacteria</taxon>
        <taxon>Pseudomonadati</taxon>
        <taxon>Pseudomonadota</taxon>
        <taxon>Gammaproteobacteria</taxon>
        <taxon>Pseudomonadales</taxon>
        <taxon>Ketobacteraceae</taxon>
        <taxon>Ketobacter</taxon>
    </lineage>
</organism>
<dbReference type="OrthoDB" id="9795145at2"/>
<dbReference type="KEGG" id="kak:Kalk_08440"/>
<dbReference type="RefSeq" id="WP_101893811.1">
    <property type="nucleotide sequence ID" value="NZ_CP022684.1"/>
</dbReference>
<comment type="similarity">
    <text evidence="1 5">Belongs to the SecB family.</text>
</comment>
<keyword evidence="5" id="KW-0963">Cytoplasm</keyword>
<keyword evidence="2 5" id="KW-0813">Transport</keyword>
<evidence type="ECO:0000313" key="7">
    <source>
        <dbReference type="Proteomes" id="UP000235116"/>
    </source>
</evidence>
<evidence type="ECO:0000256" key="4">
    <source>
        <dbReference type="ARBA" id="ARBA00023010"/>
    </source>
</evidence>
<evidence type="ECO:0000256" key="1">
    <source>
        <dbReference type="ARBA" id="ARBA00009990"/>
    </source>
</evidence>
<dbReference type="GO" id="GO:0051262">
    <property type="term" value="P:protein tetramerization"/>
    <property type="evidence" value="ECO:0007669"/>
    <property type="project" value="InterPro"/>
</dbReference>
<dbReference type="PRINTS" id="PR01594">
    <property type="entry name" value="SECBCHAPRONE"/>
</dbReference>
<dbReference type="HAMAP" id="MF_00821">
    <property type="entry name" value="SecB"/>
    <property type="match status" value="1"/>
</dbReference>
<keyword evidence="5" id="KW-0143">Chaperone</keyword>
<protein>
    <recommendedName>
        <fullName evidence="5">Protein-export protein SecB</fullName>
    </recommendedName>
</protein>
<dbReference type="PANTHER" id="PTHR36918">
    <property type="match status" value="1"/>
</dbReference>
<dbReference type="PANTHER" id="PTHR36918:SF1">
    <property type="entry name" value="PROTEIN-EXPORT PROTEIN SECB"/>
    <property type="match status" value="1"/>
</dbReference>
<sequence>MTEQAAGQQPQQQFQLQRIYLKDLSYEAPKTPQLFKEQWKPEVNLEVNNTANVIEGNIYEVVLKVTVTVKNGDNTAFIVEVAQAGLFLLEGVEGIQKEAILKGVCANILFPYAREAVSDVVARGTFPQFLLQPINFEAAFAENLRKQQEQAKQDAQPTH</sequence>
<comment type="function">
    <text evidence="5">One of the proteins required for the normal export of preproteins out of the cell cytoplasm. It is a molecular chaperone that binds to a subset of precursor proteins, maintaining them in a translocation-competent state. It also specifically binds to its receptor SecA.</text>
</comment>
<evidence type="ECO:0000313" key="6">
    <source>
        <dbReference type="EMBL" id="AUM12445.1"/>
    </source>
</evidence>
<dbReference type="InterPro" id="IPR035958">
    <property type="entry name" value="SecB-like_sf"/>
</dbReference>
<evidence type="ECO:0000256" key="3">
    <source>
        <dbReference type="ARBA" id="ARBA00022927"/>
    </source>
</evidence>
<comment type="subunit">
    <text evidence="5">Homotetramer, a dimer of dimers. One homotetramer interacts with 1 SecA dimer.</text>
</comment>
<name>A0A2K9LLT6_9GAMM</name>
<dbReference type="Pfam" id="PF02556">
    <property type="entry name" value="SecB"/>
    <property type="match status" value="1"/>
</dbReference>
<dbReference type="NCBIfam" id="NF004393">
    <property type="entry name" value="PRK05751.1-4"/>
    <property type="match status" value="1"/>
</dbReference>
<dbReference type="Proteomes" id="UP000235116">
    <property type="component" value="Chromosome"/>
</dbReference>
<dbReference type="GO" id="GO:0006457">
    <property type="term" value="P:protein folding"/>
    <property type="evidence" value="ECO:0007669"/>
    <property type="project" value="UniProtKB-UniRule"/>
</dbReference>